<dbReference type="EMBL" id="BAYX01000012">
    <property type="protein sequence ID" value="GAJ95574.1"/>
    <property type="molecule type" value="Genomic_DNA"/>
</dbReference>
<keyword evidence="2 5" id="KW-0812">Transmembrane</keyword>
<evidence type="ECO:0000256" key="1">
    <source>
        <dbReference type="ARBA" id="ARBA00004370"/>
    </source>
</evidence>
<accession>A0AA87U6S8</accession>
<dbReference type="InterPro" id="IPR007792">
    <property type="entry name" value="T4SS_VirB3/TrbD/AvhB"/>
</dbReference>
<keyword evidence="3 5" id="KW-1133">Transmembrane helix</keyword>
<evidence type="ECO:0000256" key="4">
    <source>
        <dbReference type="ARBA" id="ARBA00023136"/>
    </source>
</evidence>
<comment type="caution">
    <text evidence="6">The sequence shown here is derived from an EMBL/GenBank/DDBJ whole genome shotgun (WGS) entry which is preliminary data.</text>
</comment>
<keyword evidence="4 5" id="KW-0472">Membrane</keyword>
<evidence type="ECO:0000313" key="6">
    <source>
        <dbReference type="EMBL" id="GAJ95574.1"/>
    </source>
</evidence>
<sequence>MDDYLEEATLYLAATRPALFLGVPLTLAGLFMMFAGFVIVIVQNPLYEVVLVPLWFAARLVVERDYNAASVVLLFLQTAGRSVDGLIWGGASVSPNPIKVPTRGRGMA</sequence>
<dbReference type="RefSeq" id="WP_042474859.1">
    <property type="nucleotide sequence ID" value="NZ_BAYX01000012.1"/>
</dbReference>
<evidence type="ECO:0000256" key="5">
    <source>
        <dbReference type="SAM" id="Phobius"/>
    </source>
</evidence>
<proteinExistence type="predicted"/>
<dbReference type="GO" id="GO:0016020">
    <property type="term" value="C:membrane"/>
    <property type="evidence" value="ECO:0007669"/>
    <property type="project" value="UniProtKB-SubCell"/>
</dbReference>
<protein>
    <submittedName>
        <fullName evidence="6">Type IV secretory system protein VirB3</fullName>
    </submittedName>
</protein>
<name>A0AA87U6S8_RHIRH</name>
<dbReference type="NCBIfam" id="NF010428">
    <property type="entry name" value="PRK13854.1"/>
    <property type="match status" value="1"/>
</dbReference>
<evidence type="ECO:0000256" key="2">
    <source>
        <dbReference type="ARBA" id="ARBA00022692"/>
    </source>
</evidence>
<organism evidence="6 7">
    <name type="scientific">Rhizobium rhizogenes NBRC 13257</name>
    <dbReference type="NCBI Taxonomy" id="1220581"/>
    <lineage>
        <taxon>Bacteria</taxon>
        <taxon>Pseudomonadati</taxon>
        <taxon>Pseudomonadota</taxon>
        <taxon>Alphaproteobacteria</taxon>
        <taxon>Hyphomicrobiales</taxon>
        <taxon>Rhizobiaceae</taxon>
        <taxon>Rhizobium/Agrobacterium group</taxon>
        <taxon>Rhizobium</taxon>
    </lineage>
</organism>
<dbReference type="AlphaFoldDB" id="A0AA87U6S8"/>
<feature type="transmembrane region" description="Helical" evidence="5">
    <location>
        <begin position="20"/>
        <end position="42"/>
    </location>
</feature>
<reference evidence="6 7" key="1">
    <citation type="submission" date="2014-05" db="EMBL/GenBank/DDBJ databases">
        <title>Whole genome shotgun sequence of Rhizobium rhizogenes NBRC 13257.</title>
        <authorList>
            <person name="Katano-Makiyama Y."/>
            <person name="Hosoyama A."/>
            <person name="Hashimoto M."/>
            <person name="Hosoyama Y."/>
            <person name="Noguchi M."/>
            <person name="Tsuchikane K."/>
            <person name="Kimura A."/>
            <person name="Ohji S."/>
            <person name="Ichikawa N."/>
            <person name="Yamazoe A."/>
            <person name="Fujita N."/>
        </authorList>
    </citation>
    <scope>NUCLEOTIDE SEQUENCE [LARGE SCALE GENOMIC DNA]</scope>
    <source>
        <strain evidence="6 7">NBRC 13257</strain>
    </source>
</reference>
<comment type="subcellular location">
    <subcellularLocation>
        <location evidence="1">Membrane</location>
    </subcellularLocation>
</comment>
<evidence type="ECO:0000256" key="3">
    <source>
        <dbReference type="ARBA" id="ARBA00022989"/>
    </source>
</evidence>
<dbReference type="Proteomes" id="UP000026941">
    <property type="component" value="Unassembled WGS sequence"/>
</dbReference>
<evidence type="ECO:0000313" key="7">
    <source>
        <dbReference type="Proteomes" id="UP000026941"/>
    </source>
</evidence>
<dbReference type="Pfam" id="PF05101">
    <property type="entry name" value="VirB3"/>
    <property type="match status" value="1"/>
</dbReference>
<gene>
    <name evidence="6" type="primary">virB3</name>
    <name evidence="6" type="ORF">RRH01S_12_01280</name>
</gene>